<reference evidence="1" key="1">
    <citation type="submission" date="2016-10" db="EMBL/GenBank/DDBJ databases">
        <authorList>
            <person name="Benchimol M."/>
            <person name="Almeida L.G."/>
            <person name="Vasconcelos A.T."/>
            <person name="Perreira-Neves A."/>
            <person name="Rosa I.A."/>
            <person name="Tasca T."/>
            <person name="Bogo M.R."/>
            <person name="de Souza W."/>
        </authorList>
    </citation>
    <scope>NUCLEOTIDE SEQUENCE [LARGE SCALE GENOMIC DNA]</scope>
    <source>
        <strain evidence="1">K</strain>
    </source>
</reference>
<dbReference type="VEuPathDB" id="TrichDB:TRFO_39085"/>
<dbReference type="AlphaFoldDB" id="A0A1J4J8Z0"/>
<name>A0A1J4J8Z0_9EUKA</name>
<dbReference type="RefSeq" id="XP_068347848.1">
    <property type="nucleotide sequence ID" value="XM_068512438.1"/>
</dbReference>
<comment type="caution">
    <text evidence="1">The sequence shown here is derived from an EMBL/GenBank/DDBJ whole genome shotgun (WGS) entry which is preliminary data.</text>
</comment>
<gene>
    <name evidence="1" type="ORF">TRFO_39085</name>
</gene>
<sequence length="489" mass="56394">MKQMSCFLTSVNLNVHDFLITFNSNRSDNFLKEDFSRYYHSLSILMISQSTIRRHHRITSTFESISDPLPNSKEPLPPNIETQLYSIFDAFDVNNSNMFEILNQLYLIFIQYGHSIHPYITSLQISNLINLLIPQLSSWHDITLQILWSCSFLSDDIFGYFMEADNFIPKMCGILEMNHINPNNNTILLTIQLLNYCISKNNNLTSKFVANMAFEKLRPFCNGPNQFMPLCTDIITNCLILYEFVQTAFPLMVQILETGDSHSIANILYVLSISNGESDPDDIINNYIFKNYLPRMTEFLNGDDTYLQEKVVLMFGSLIESDEEFFDYLHQNGIIEKVVNLLLQNDKELSFSVISFLETLLTFNSSGESTDVVLFSLAKFDFLGFCDQCCFAVRDKIIFFISKMALLSKPGQAASFITPRYLEILLLHFESSDLPEKRQICFNLHCILMQNQMIPEFCQMILSAWMQNDICANFCAELTSNELNTLLLE</sequence>
<proteinExistence type="predicted"/>
<protein>
    <submittedName>
        <fullName evidence="1">Uncharacterized protein</fullName>
    </submittedName>
</protein>
<dbReference type="InterPro" id="IPR016024">
    <property type="entry name" value="ARM-type_fold"/>
</dbReference>
<dbReference type="GeneID" id="94847142"/>
<dbReference type="Proteomes" id="UP000179807">
    <property type="component" value="Unassembled WGS sequence"/>
</dbReference>
<dbReference type="InterPro" id="IPR011989">
    <property type="entry name" value="ARM-like"/>
</dbReference>
<evidence type="ECO:0000313" key="2">
    <source>
        <dbReference type="Proteomes" id="UP000179807"/>
    </source>
</evidence>
<accession>A0A1J4J8Z0</accession>
<dbReference type="SUPFAM" id="SSF48371">
    <property type="entry name" value="ARM repeat"/>
    <property type="match status" value="1"/>
</dbReference>
<organism evidence="1 2">
    <name type="scientific">Tritrichomonas foetus</name>
    <dbReference type="NCBI Taxonomy" id="1144522"/>
    <lineage>
        <taxon>Eukaryota</taxon>
        <taxon>Metamonada</taxon>
        <taxon>Parabasalia</taxon>
        <taxon>Tritrichomonadida</taxon>
        <taxon>Tritrichomonadidae</taxon>
        <taxon>Tritrichomonas</taxon>
    </lineage>
</organism>
<keyword evidence="2" id="KW-1185">Reference proteome</keyword>
<dbReference type="EMBL" id="MLAK01001295">
    <property type="protein sequence ID" value="OHS94711.1"/>
    <property type="molecule type" value="Genomic_DNA"/>
</dbReference>
<dbReference type="Gene3D" id="1.25.10.10">
    <property type="entry name" value="Leucine-rich Repeat Variant"/>
    <property type="match status" value="1"/>
</dbReference>
<evidence type="ECO:0000313" key="1">
    <source>
        <dbReference type="EMBL" id="OHS94711.1"/>
    </source>
</evidence>